<dbReference type="SUPFAM" id="SSF55961">
    <property type="entry name" value="Bet v1-like"/>
    <property type="match status" value="1"/>
</dbReference>
<dbReference type="GO" id="GO:0005737">
    <property type="term" value="C:cytoplasm"/>
    <property type="evidence" value="ECO:0007669"/>
    <property type="project" value="UniProtKB-ARBA"/>
</dbReference>
<evidence type="ECO:0000313" key="2">
    <source>
        <dbReference type="EMBL" id="SAL97026.1"/>
    </source>
</evidence>
<accession>A0A168LL58</accession>
<dbReference type="AlphaFoldDB" id="A0A168LL58"/>
<evidence type="ECO:0000259" key="1">
    <source>
        <dbReference type="PROSITE" id="PS50848"/>
    </source>
</evidence>
<dbReference type="InParanoid" id="A0A168LL58"/>
<dbReference type="Gene3D" id="3.30.530.20">
    <property type="match status" value="1"/>
</dbReference>
<reference evidence="2" key="1">
    <citation type="submission" date="2016-04" db="EMBL/GenBank/DDBJ databases">
        <authorList>
            <person name="Evans L.H."/>
            <person name="Alamgir A."/>
            <person name="Owens N."/>
            <person name="Weber N.D."/>
            <person name="Virtaneva K."/>
            <person name="Barbian K."/>
            <person name="Babar A."/>
            <person name="Rosenke K."/>
        </authorList>
    </citation>
    <scope>NUCLEOTIDE SEQUENCE [LARGE SCALE GENOMIC DNA]</scope>
    <source>
        <strain evidence="2">CBS 101.48</strain>
    </source>
</reference>
<gene>
    <name evidence="2" type="primary">ABSGL_02484.1 scaffold 3452</name>
</gene>
<dbReference type="InterPro" id="IPR002913">
    <property type="entry name" value="START_lipid-bd_dom"/>
</dbReference>
<dbReference type="Proteomes" id="UP000078561">
    <property type="component" value="Unassembled WGS sequence"/>
</dbReference>
<dbReference type="PROSITE" id="PS50848">
    <property type="entry name" value="START"/>
    <property type="match status" value="1"/>
</dbReference>
<dbReference type="OMA" id="SYFVWAR"/>
<dbReference type="InterPro" id="IPR051213">
    <property type="entry name" value="START_lipid_transfer"/>
</dbReference>
<sequence length="307" mass="34422">MTVTDSVNYDKVLEQGMAKLKQYADATPDKSWQLTAEKSGVKLYAKKSEDPAEPMVYRGDYLYKCGEHLRPIDITTPSIFASCRRMFDSRFEASEIRVIRSRYSSISYGQSKAVWPITPRDFSLLTLREVHEQVTYFGLFSIVNDEINPPVEDFVRGNLVCTGWKISRVPQGMMITFINQMDLCGSVPVALARSTLQQMPTCTAKLAQYHDKYGFPPCTEVHNVQYLGEDFDHATATYTLQLKGDGDNDKVAAEIVCCDKMFSKGFQVVVQGNAQYETVPSKASQTVRISQVSGAVTIQVVGKKKNK</sequence>
<protein>
    <recommendedName>
        <fullName evidence="1">START domain-containing protein</fullName>
    </recommendedName>
</protein>
<dbReference type="Pfam" id="PF01852">
    <property type="entry name" value="START"/>
    <property type="match status" value="1"/>
</dbReference>
<dbReference type="EMBL" id="LT551507">
    <property type="protein sequence ID" value="SAL97026.1"/>
    <property type="molecule type" value="Genomic_DNA"/>
</dbReference>
<evidence type="ECO:0000313" key="3">
    <source>
        <dbReference type="Proteomes" id="UP000078561"/>
    </source>
</evidence>
<feature type="domain" description="START" evidence="1">
    <location>
        <begin position="29"/>
        <end position="196"/>
    </location>
</feature>
<dbReference type="GO" id="GO:0008289">
    <property type="term" value="F:lipid binding"/>
    <property type="evidence" value="ECO:0007669"/>
    <property type="project" value="InterPro"/>
</dbReference>
<dbReference type="PANTHER" id="PTHR19308:SF14">
    <property type="entry name" value="START DOMAIN-CONTAINING PROTEIN"/>
    <property type="match status" value="1"/>
</dbReference>
<name>A0A168LL58_ABSGL</name>
<dbReference type="InterPro" id="IPR023393">
    <property type="entry name" value="START-like_dom_sf"/>
</dbReference>
<dbReference type="OrthoDB" id="196858at2759"/>
<organism evidence="2">
    <name type="scientific">Absidia glauca</name>
    <name type="common">Pin mould</name>
    <dbReference type="NCBI Taxonomy" id="4829"/>
    <lineage>
        <taxon>Eukaryota</taxon>
        <taxon>Fungi</taxon>
        <taxon>Fungi incertae sedis</taxon>
        <taxon>Mucoromycota</taxon>
        <taxon>Mucoromycotina</taxon>
        <taxon>Mucoromycetes</taxon>
        <taxon>Mucorales</taxon>
        <taxon>Cunninghamellaceae</taxon>
        <taxon>Absidia</taxon>
    </lineage>
</organism>
<dbReference type="CDD" id="cd00177">
    <property type="entry name" value="START"/>
    <property type="match status" value="1"/>
</dbReference>
<keyword evidence="3" id="KW-1185">Reference proteome</keyword>
<proteinExistence type="predicted"/>
<dbReference type="PANTHER" id="PTHR19308">
    <property type="entry name" value="PHOSPHATIDYLCHOLINE TRANSFER PROTEIN"/>
    <property type="match status" value="1"/>
</dbReference>